<dbReference type="SUPFAM" id="SSF69635">
    <property type="entry name" value="Type III secretory system chaperone-like"/>
    <property type="match status" value="1"/>
</dbReference>
<protein>
    <submittedName>
        <fullName evidence="1">YbjN domain-containing protein</fullName>
    </submittedName>
</protein>
<dbReference type="Proteomes" id="UP001501842">
    <property type="component" value="Unassembled WGS sequence"/>
</dbReference>
<organism evidence="1 2">
    <name type="scientific">Actinocorallia aurantiaca</name>
    <dbReference type="NCBI Taxonomy" id="46204"/>
    <lineage>
        <taxon>Bacteria</taxon>
        <taxon>Bacillati</taxon>
        <taxon>Actinomycetota</taxon>
        <taxon>Actinomycetes</taxon>
        <taxon>Streptosporangiales</taxon>
        <taxon>Thermomonosporaceae</taxon>
        <taxon>Actinocorallia</taxon>
    </lineage>
</organism>
<evidence type="ECO:0000313" key="1">
    <source>
        <dbReference type="EMBL" id="GAA2721144.1"/>
    </source>
</evidence>
<keyword evidence="2" id="KW-1185">Reference proteome</keyword>
<dbReference type="Pfam" id="PF10722">
    <property type="entry name" value="YbjN"/>
    <property type="match status" value="1"/>
</dbReference>
<gene>
    <name evidence="1" type="ORF">GCM10010439_10700</name>
</gene>
<dbReference type="EMBL" id="BAAATZ010000003">
    <property type="protein sequence ID" value="GAA2721144.1"/>
    <property type="molecule type" value="Genomic_DNA"/>
</dbReference>
<sequence>MRMGAVEAEAAVETIRKVLEESDLTYETPREGAFFVKLPGEHKLATMTWLIVGPYSVHVEAFFCRQPDENHAQFYRWLLEKNARMYCLAFTLDEAGDVYLTGKLPLAAVNPEEIDRVLGCALTYSDENFDRALELGFKTSIQKEWDWRVSRGESLANLQAFARFADPENR</sequence>
<comment type="caution">
    <text evidence="1">The sequence shown here is derived from an EMBL/GenBank/DDBJ whole genome shotgun (WGS) entry which is preliminary data.</text>
</comment>
<dbReference type="InterPro" id="IPR019660">
    <property type="entry name" value="Put_sensory_transdc_reg_YbjN"/>
</dbReference>
<evidence type="ECO:0000313" key="2">
    <source>
        <dbReference type="Proteomes" id="UP001501842"/>
    </source>
</evidence>
<name>A0ABP6GGA1_9ACTN</name>
<accession>A0ABP6GGA1</accession>
<reference evidence="2" key="1">
    <citation type="journal article" date="2019" name="Int. J. Syst. Evol. Microbiol.">
        <title>The Global Catalogue of Microorganisms (GCM) 10K type strain sequencing project: providing services to taxonomists for standard genome sequencing and annotation.</title>
        <authorList>
            <consortium name="The Broad Institute Genomics Platform"/>
            <consortium name="The Broad Institute Genome Sequencing Center for Infectious Disease"/>
            <person name="Wu L."/>
            <person name="Ma J."/>
        </authorList>
    </citation>
    <scope>NUCLEOTIDE SEQUENCE [LARGE SCALE GENOMIC DNA]</scope>
    <source>
        <strain evidence="2">JCM 8201</strain>
    </source>
</reference>
<proteinExistence type="predicted"/>
<dbReference type="Gene3D" id="3.30.1460.10">
    <property type="match status" value="1"/>
</dbReference>